<dbReference type="InterPro" id="IPR027417">
    <property type="entry name" value="P-loop_NTPase"/>
</dbReference>
<dbReference type="EMBL" id="LCCU01000022">
    <property type="protein sequence ID" value="KKS36761.1"/>
    <property type="molecule type" value="Genomic_DNA"/>
</dbReference>
<evidence type="ECO:0000256" key="5">
    <source>
        <dbReference type="ARBA" id="ARBA00023235"/>
    </source>
</evidence>
<gene>
    <name evidence="11" type="ORF">UV00_C0022G0022</name>
</gene>
<dbReference type="AlphaFoldDB" id="A0A0G1ARQ2"/>
<dbReference type="InterPro" id="IPR014017">
    <property type="entry name" value="DNA_helicase_UvrD-like_C"/>
</dbReference>
<proteinExistence type="predicted"/>
<protein>
    <recommendedName>
        <fullName evidence="7">DNA 3'-5' helicase</fullName>
        <ecNumber evidence="7">5.6.2.4</ecNumber>
    </recommendedName>
</protein>
<keyword evidence="2 9" id="KW-0378">Hydrolase</keyword>
<dbReference type="PANTHER" id="PTHR11070">
    <property type="entry name" value="UVRD / RECB / PCRA DNA HELICASE FAMILY MEMBER"/>
    <property type="match status" value="1"/>
</dbReference>
<dbReference type="SUPFAM" id="SSF52540">
    <property type="entry name" value="P-loop containing nucleoside triphosphate hydrolases"/>
    <property type="match status" value="1"/>
</dbReference>
<evidence type="ECO:0000313" key="12">
    <source>
        <dbReference type="Proteomes" id="UP000033847"/>
    </source>
</evidence>
<dbReference type="GO" id="GO:0003677">
    <property type="term" value="F:DNA binding"/>
    <property type="evidence" value="ECO:0007669"/>
    <property type="project" value="InterPro"/>
</dbReference>
<evidence type="ECO:0000256" key="4">
    <source>
        <dbReference type="ARBA" id="ARBA00022840"/>
    </source>
</evidence>
<dbReference type="InterPro" id="IPR014016">
    <property type="entry name" value="UvrD-like_ATP-bd"/>
</dbReference>
<evidence type="ECO:0000313" key="11">
    <source>
        <dbReference type="EMBL" id="KKS36761.1"/>
    </source>
</evidence>
<dbReference type="GO" id="GO:0016887">
    <property type="term" value="F:ATP hydrolysis activity"/>
    <property type="evidence" value="ECO:0007669"/>
    <property type="project" value="RHEA"/>
</dbReference>
<dbReference type="Gene3D" id="3.40.50.300">
    <property type="entry name" value="P-loop containing nucleotide triphosphate hydrolases"/>
    <property type="match status" value="2"/>
</dbReference>
<comment type="catalytic activity">
    <reaction evidence="8">
        <text>ATP + H2O = ADP + phosphate + H(+)</text>
        <dbReference type="Rhea" id="RHEA:13065"/>
        <dbReference type="ChEBI" id="CHEBI:15377"/>
        <dbReference type="ChEBI" id="CHEBI:15378"/>
        <dbReference type="ChEBI" id="CHEBI:30616"/>
        <dbReference type="ChEBI" id="CHEBI:43474"/>
        <dbReference type="ChEBI" id="CHEBI:456216"/>
        <dbReference type="EC" id="5.6.2.4"/>
    </reaction>
</comment>
<feature type="binding site" evidence="9">
    <location>
        <begin position="22"/>
        <end position="29"/>
    </location>
    <ligand>
        <name>ATP</name>
        <dbReference type="ChEBI" id="CHEBI:30616"/>
    </ligand>
</feature>
<sequence>MKTPTIQQLAAISQRNNFILTAIPGSGKTFVVGKRIHDLHSTETILPYQGIATLSFTNNASRETEDTYYLTSGKRIKYPDFVGTIDSFLNQFIVTPYAHLVMGDRTKPPTIVSSNDFLYKKYPQMNKYARAYTPLDVTYRVDGSITHSSSGFEESMKQMMHKNNLLSLGDISYYAMKILETTDIASLLIKRFPYIMIDEAQDCSDVQMKIIDILVGTGHENIMLIGDPFQSIYVWRNARPELFIDKVNNWNSLSLDISQRSGNAICQLLNRFHQCEEYIKPCNSVQDCRVAVMSTENLDEVNSTVRNFFEKCEEMEINVSRENVGILCGSNFLVSSFSGIKESNMYNLWKADIASCCSLPIRAKSKFFKADYTGAMNLLVNYFYYQVNHSLPKNNDELERSGLLLIDRKVLIWNCLNKIPNFEVDLDTWIFQANNVISETAGLLGIEIKYPLIKKRFRNGEEPSGVMTSWLVERNESTYKIASKMTVETIHQAKGKSYDAVLVPFVARSQKVNINKLINALSCKNLFRDNTSEDERCIYVAFSRPKKLLMISVPKDEHLSLFDGSAQVKPEELDTVSTSFSKSLAL</sequence>
<dbReference type="Pfam" id="PF00580">
    <property type="entry name" value="UvrD-helicase"/>
    <property type="match status" value="2"/>
</dbReference>
<evidence type="ECO:0000256" key="8">
    <source>
        <dbReference type="ARBA" id="ARBA00048988"/>
    </source>
</evidence>
<comment type="caution">
    <text evidence="11">The sequence shown here is derived from an EMBL/GenBank/DDBJ whole genome shotgun (WGS) entry which is preliminary data.</text>
</comment>
<evidence type="ECO:0000256" key="7">
    <source>
        <dbReference type="ARBA" id="ARBA00034808"/>
    </source>
</evidence>
<dbReference type="InterPro" id="IPR000212">
    <property type="entry name" value="DNA_helicase_UvrD/REP"/>
</dbReference>
<organism evidence="11 12">
    <name type="scientific">candidate division WWE3 bacterium GW2011_GWF1_42_14</name>
    <dbReference type="NCBI Taxonomy" id="1619138"/>
    <lineage>
        <taxon>Bacteria</taxon>
        <taxon>Katanobacteria</taxon>
    </lineage>
</organism>
<dbReference type="GO" id="GO:0043138">
    <property type="term" value="F:3'-5' DNA helicase activity"/>
    <property type="evidence" value="ECO:0007669"/>
    <property type="project" value="UniProtKB-EC"/>
</dbReference>
<keyword evidence="4 9" id="KW-0067">ATP-binding</keyword>
<dbReference type="PANTHER" id="PTHR11070:SF3">
    <property type="entry name" value="DNA 3'-5' HELICASE"/>
    <property type="match status" value="1"/>
</dbReference>
<dbReference type="GO" id="GO:0000725">
    <property type="term" value="P:recombinational repair"/>
    <property type="evidence" value="ECO:0007669"/>
    <property type="project" value="TreeGrafter"/>
</dbReference>
<keyword evidence="1 9" id="KW-0547">Nucleotide-binding</keyword>
<dbReference type="GO" id="GO:0005829">
    <property type="term" value="C:cytosol"/>
    <property type="evidence" value="ECO:0007669"/>
    <property type="project" value="TreeGrafter"/>
</dbReference>
<name>A0A0G1ARQ2_UNCKA</name>
<dbReference type="EC" id="5.6.2.4" evidence="7"/>
<dbReference type="GO" id="GO:0005524">
    <property type="term" value="F:ATP binding"/>
    <property type="evidence" value="ECO:0007669"/>
    <property type="project" value="UniProtKB-UniRule"/>
</dbReference>
<evidence type="ECO:0000256" key="2">
    <source>
        <dbReference type="ARBA" id="ARBA00022801"/>
    </source>
</evidence>
<keyword evidence="5" id="KW-0413">Isomerase</keyword>
<dbReference type="Proteomes" id="UP000033847">
    <property type="component" value="Unassembled WGS sequence"/>
</dbReference>
<accession>A0A0G1ARQ2</accession>
<evidence type="ECO:0000256" key="3">
    <source>
        <dbReference type="ARBA" id="ARBA00022806"/>
    </source>
</evidence>
<evidence type="ECO:0000256" key="6">
    <source>
        <dbReference type="ARBA" id="ARBA00034617"/>
    </source>
</evidence>
<keyword evidence="3 9" id="KW-0347">Helicase</keyword>
<evidence type="ECO:0000256" key="9">
    <source>
        <dbReference type="PROSITE-ProRule" id="PRU00560"/>
    </source>
</evidence>
<feature type="domain" description="UvrD-like helicase ATP-binding" evidence="10">
    <location>
        <begin position="1"/>
        <end position="262"/>
    </location>
</feature>
<comment type="catalytic activity">
    <reaction evidence="6">
        <text>Couples ATP hydrolysis with the unwinding of duplex DNA by translocating in the 3'-5' direction.</text>
        <dbReference type="EC" id="5.6.2.4"/>
    </reaction>
</comment>
<evidence type="ECO:0000256" key="1">
    <source>
        <dbReference type="ARBA" id="ARBA00022741"/>
    </source>
</evidence>
<reference evidence="11 12" key="1">
    <citation type="journal article" date="2015" name="Nature">
        <title>rRNA introns, odd ribosomes, and small enigmatic genomes across a large radiation of phyla.</title>
        <authorList>
            <person name="Brown C.T."/>
            <person name="Hug L.A."/>
            <person name="Thomas B.C."/>
            <person name="Sharon I."/>
            <person name="Castelle C.J."/>
            <person name="Singh A."/>
            <person name="Wilkins M.J."/>
            <person name="Williams K.H."/>
            <person name="Banfield J.F."/>
        </authorList>
    </citation>
    <scope>NUCLEOTIDE SEQUENCE [LARGE SCALE GENOMIC DNA]</scope>
</reference>
<dbReference type="PROSITE" id="PS51198">
    <property type="entry name" value="UVRD_HELICASE_ATP_BIND"/>
    <property type="match status" value="1"/>
</dbReference>
<evidence type="ECO:0000259" key="10">
    <source>
        <dbReference type="PROSITE" id="PS51198"/>
    </source>
</evidence>
<dbReference type="Pfam" id="PF13361">
    <property type="entry name" value="UvrD_C"/>
    <property type="match status" value="1"/>
</dbReference>